<protein>
    <recommendedName>
        <fullName evidence="1">YjiS-like domain-containing protein</fullName>
    </recommendedName>
</protein>
<dbReference type="AlphaFoldDB" id="A0A1G6CML5"/>
<accession>A0A1G6CML5</accession>
<name>A0A1G6CML5_9HYPH</name>
<dbReference type="OrthoDB" id="8244198at2"/>
<dbReference type="Proteomes" id="UP000199071">
    <property type="component" value="Unassembled WGS sequence"/>
</dbReference>
<keyword evidence="3" id="KW-1185">Reference proteome</keyword>
<evidence type="ECO:0000313" key="2">
    <source>
        <dbReference type="EMBL" id="SDB34141.1"/>
    </source>
</evidence>
<reference evidence="2 3" key="1">
    <citation type="submission" date="2016-10" db="EMBL/GenBank/DDBJ databases">
        <authorList>
            <person name="de Groot N.N."/>
        </authorList>
    </citation>
    <scope>NUCLEOTIDE SEQUENCE [LARGE SCALE GENOMIC DNA]</scope>
    <source>
        <strain evidence="2 3">ATCC 35022</strain>
    </source>
</reference>
<dbReference type="InterPro" id="IPR009506">
    <property type="entry name" value="YjiS-like"/>
</dbReference>
<evidence type="ECO:0000259" key="1">
    <source>
        <dbReference type="Pfam" id="PF06568"/>
    </source>
</evidence>
<dbReference type="Pfam" id="PF06568">
    <property type="entry name" value="YjiS-like"/>
    <property type="match status" value="1"/>
</dbReference>
<organism evidence="2 3">
    <name type="scientific">Bauldia litoralis</name>
    <dbReference type="NCBI Taxonomy" id="665467"/>
    <lineage>
        <taxon>Bacteria</taxon>
        <taxon>Pseudomonadati</taxon>
        <taxon>Pseudomonadota</taxon>
        <taxon>Alphaproteobacteria</taxon>
        <taxon>Hyphomicrobiales</taxon>
        <taxon>Kaistiaceae</taxon>
        <taxon>Bauldia</taxon>
    </lineage>
</organism>
<dbReference type="STRING" id="665467.SAMN02982931_02518"/>
<dbReference type="EMBL" id="FMXQ01000005">
    <property type="protein sequence ID" value="SDB34141.1"/>
    <property type="molecule type" value="Genomic_DNA"/>
</dbReference>
<feature type="domain" description="YjiS-like" evidence="1">
    <location>
        <begin position="23"/>
        <end position="42"/>
    </location>
</feature>
<sequence length="53" mass="6160">MNAFAKLFGGIADGFRVAQLHSQLDRMSDRRLEDIGLNRQDLPRKAMEWATRR</sequence>
<evidence type="ECO:0000313" key="3">
    <source>
        <dbReference type="Proteomes" id="UP000199071"/>
    </source>
</evidence>
<proteinExistence type="predicted"/>
<gene>
    <name evidence="2" type="ORF">SAMN02982931_02518</name>
</gene>
<dbReference type="RefSeq" id="WP_139167824.1">
    <property type="nucleotide sequence ID" value="NZ_FMXQ01000005.1"/>
</dbReference>